<dbReference type="NCBIfam" id="TIGR02937">
    <property type="entry name" value="sigma70-ECF"/>
    <property type="match status" value="1"/>
</dbReference>
<reference evidence="6" key="1">
    <citation type="submission" date="2016-10" db="EMBL/GenBank/DDBJ databases">
        <authorList>
            <person name="de Groot N.N."/>
        </authorList>
    </citation>
    <scope>NUCLEOTIDE SEQUENCE [LARGE SCALE GENOMIC DNA]</scope>
    <source>
        <strain evidence="6">47C3B</strain>
    </source>
</reference>
<keyword evidence="4" id="KW-0804">Transcription</keyword>
<dbReference type="InterPro" id="IPR014284">
    <property type="entry name" value="RNA_pol_sigma-70_dom"/>
</dbReference>
<dbReference type="OrthoDB" id="665981at2"/>
<evidence type="ECO:0000313" key="7">
    <source>
        <dbReference type="Proteomes" id="UP000199072"/>
    </source>
</evidence>
<dbReference type="Proteomes" id="UP000199072">
    <property type="component" value="Unassembled WGS sequence"/>
</dbReference>
<sequence>MTNSLPTDDELFAAVKLDDKKAFNSLYERHWAAVYKKTFFYLHDTEACMGIVNDIFVNIWEKRGSLNIITFKNYLTAAARYRVYNFIKANNTSRLTYVEDYERLANLSAVYNDAENNFQAVELNNDLGLLLGKLPARCKEIFLLSRVNNLTNTEIALKLSISKRTVENQISFALKYLKPYFKHYTTIVFVVKLIFQYTKYRP</sequence>
<evidence type="ECO:0000256" key="3">
    <source>
        <dbReference type="ARBA" id="ARBA00023082"/>
    </source>
</evidence>
<dbReference type="AlphaFoldDB" id="A0A1G7E4S0"/>
<evidence type="ECO:0000256" key="2">
    <source>
        <dbReference type="ARBA" id="ARBA00023015"/>
    </source>
</evidence>
<gene>
    <name evidence="6" type="ORF">SAMN05216464_107271</name>
</gene>
<keyword evidence="3" id="KW-0731">Sigma factor</keyword>
<dbReference type="GO" id="GO:0016987">
    <property type="term" value="F:sigma factor activity"/>
    <property type="evidence" value="ECO:0007669"/>
    <property type="project" value="UniProtKB-KW"/>
</dbReference>
<feature type="domain" description="RNA polymerase sigma factor 70 region 4 type 2" evidence="5">
    <location>
        <begin position="127"/>
        <end position="177"/>
    </location>
</feature>
<comment type="similarity">
    <text evidence="1">Belongs to the sigma-70 factor family. ECF subfamily.</text>
</comment>
<dbReference type="Gene3D" id="1.10.10.10">
    <property type="entry name" value="Winged helix-like DNA-binding domain superfamily/Winged helix DNA-binding domain"/>
    <property type="match status" value="1"/>
</dbReference>
<proteinExistence type="inferred from homology"/>
<keyword evidence="2" id="KW-0805">Transcription regulation</keyword>
<evidence type="ECO:0000259" key="5">
    <source>
        <dbReference type="Pfam" id="PF08281"/>
    </source>
</evidence>
<dbReference type="InterPro" id="IPR013324">
    <property type="entry name" value="RNA_pol_sigma_r3/r4-like"/>
</dbReference>
<dbReference type="EMBL" id="FNAI01000007">
    <property type="protein sequence ID" value="SDE58683.1"/>
    <property type="molecule type" value="Genomic_DNA"/>
</dbReference>
<dbReference type="STRING" id="1391627.SAMN05216464_107271"/>
<dbReference type="InterPro" id="IPR013249">
    <property type="entry name" value="RNA_pol_sigma70_r4_t2"/>
</dbReference>
<dbReference type="GO" id="GO:0006352">
    <property type="term" value="P:DNA-templated transcription initiation"/>
    <property type="evidence" value="ECO:0007669"/>
    <property type="project" value="InterPro"/>
</dbReference>
<dbReference type="PANTHER" id="PTHR43133:SF46">
    <property type="entry name" value="RNA POLYMERASE SIGMA-70 FACTOR ECF SUBFAMILY"/>
    <property type="match status" value="1"/>
</dbReference>
<dbReference type="InterPro" id="IPR039425">
    <property type="entry name" value="RNA_pol_sigma-70-like"/>
</dbReference>
<dbReference type="Pfam" id="PF08281">
    <property type="entry name" value="Sigma70_r4_2"/>
    <property type="match status" value="1"/>
</dbReference>
<dbReference type="PANTHER" id="PTHR43133">
    <property type="entry name" value="RNA POLYMERASE ECF-TYPE SIGMA FACTO"/>
    <property type="match status" value="1"/>
</dbReference>
<keyword evidence="7" id="KW-1185">Reference proteome</keyword>
<evidence type="ECO:0000256" key="1">
    <source>
        <dbReference type="ARBA" id="ARBA00010641"/>
    </source>
</evidence>
<evidence type="ECO:0000256" key="4">
    <source>
        <dbReference type="ARBA" id="ARBA00023163"/>
    </source>
</evidence>
<protein>
    <submittedName>
        <fullName evidence="6">RNA polymerase sigma-70 factor, ECF subfamily</fullName>
    </submittedName>
</protein>
<dbReference type="Gene3D" id="1.10.1740.10">
    <property type="match status" value="1"/>
</dbReference>
<name>A0A1G7E4S0_9SPHI</name>
<organism evidence="6 7">
    <name type="scientific">Mucilaginibacter pineti</name>
    <dbReference type="NCBI Taxonomy" id="1391627"/>
    <lineage>
        <taxon>Bacteria</taxon>
        <taxon>Pseudomonadati</taxon>
        <taxon>Bacteroidota</taxon>
        <taxon>Sphingobacteriia</taxon>
        <taxon>Sphingobacteriales</taxon>
        <taxon>Sphingobacteriaceae</taxon>
        <taxon>Mucilaginibacter</taxon>
    </lineage>
</organism>
<accession>A0A1G7E4S0</accession>
<dbReference type="InterPro" id="IPR036388">
    <property type="entry name" value="WH-like_DNA-bd_sf"/>
</dbReference>
<dbReference type="RefSeq" id="WP_091150714.1">
    <property type="nucleotide sequence ID" value="NZ_FNAI01000007.1"/>
</dbReference>
<dbReference type="SUPFAM" id="SSF88659">
    <property type="entry name" value="Sigma3 and sigma4 domains of RNA polymerase sigma factors"/>
    <property type="match status" value="1"/>
</dbReference>
<dbReference type="SUPFAM" id="SSF88946">
    <property type="entry name" value="Sigma2 domain of RNA polymerase sigma factors"/>
    <property type="match status" value="1"/>
</dbReference>
<dbReference type="InterPro" id="IPR013325">
    <property type="entry name" value="RNA_pol_sigma_r2"/>
</dbReference>
<evidence type="ECO:0000313" key="6">
    <source>
        <dbReference type="EMBL" id="SDE58683.1"/>
    </source>
</evidence>
<dbReference type="GO" id="GO:0003677">
    <property type="term" value="F:DNA binding"/>
    <property type="evidence" value="ECO:0007669"/>
    <property type="project" value="InterPro"/>
</dbReference>